<sequence length="213" mass="23899">MFDFFLKPELLIRTAGLVGVFGVLFAESGLFFGFFLPGDSLLFTAGVLSSQGLLSFPLLLLVSYVGAVLGDNVGYWFGHKVGKKLFQKEDSLFFKKHHLIDAQNFYNQHGAKTIVLARFMPFVRTFAPIVAGTADMHYPTFMKYNLLGGLLWAVGISSLGYFLGNIPLVKHNYELVILIIIFGSVLPIAIHFLIDQDRRDGLKKRVKKIFRMS</sequence>
<gene>
    <name evidence="9" type="ORF">A2973_03400</name>
</gene>
<feature type="domain" description="VTT" evidence="8">
    <location>
        <begin position="36"/>
        <end position="161"/>
    </location>
</feature>
<dbReference type="STRING" id="1798396.A2973_03400"/>
<evidence type="ECO:0000259" key="8">
    <source>
        <dbReference type="Pfam" id="PF09335"/>
    </source>
</evidence>
<reference evidence="9 10" key="1">
    <citation type="journal article" date="2016" name="Nat. Commun.">
        <title>Thousands of microbial genomes shed light on interconnected biogeochemical processes in an aquifer system.</title>
        <authorList>
            <person name="Anantharaman K."/>
            <person name="Brown C.T."/>
            <person name="Hug L.A."/>
            <person name="Sharon I."/>
            <person name="Castelle C.J."/>
            <person name="Probst A.J."/>
            <person name="Thomas B.C."/>
            <person name="Singh A."/>
            <person name="Wilkins M.J."/>
            <person name="Karaoz U."/>
            <person name="Brodie E.L."/>
            <person name="Williams K.H."/>
            <person name="Hubbard S.S."/>
            <person name="Banfield J.F."/>
        </authorList>
    </citation>
    <scope>NUCLEOTIDE SEQUENCE [LARGE SCALE GENOMIC DNA]</scope>
</reference>
<comment type="caution">
    <text evidence="9">The sequence shown here is derived from an EMBL/GenBank/DDBJ whole genome shotgun (WGS) entry which is preliminary data.</text>
</comment>
<evidence type="ECO:0000256" key="5">
    <source>
        <dbReference type="ARBA" id="ARBA00022989"/>
    </source>
</evidence>
<dbReference type="Proteomes" id="UP000176409">
    <property type="component" value="Unassembled WGS sequence"/>
</dbReference>
<organism evidence="9 10">
    <name type="scientific">Candidatus Gottesmanbacteria bacterium RIFCSPLOWO2_01_FULL_49_10</name>
    <dbReference type="NCBI Taxonomy" id="1798396"/>
    <lineage>
        <taxon>Bacteria</taxon>
        <taxon>Candidatus Gottesmaniibacteriota</taxon>
    </lineage>
</organism>
<feature type="transmembrane region" description="Helical" evidence="7">
    <location>
        <begin position="175"/>
        <end position="194"/>
    </location>
</feature>
<comment type="subcellular location">
    <subcellularLocation>
        <location evidence="1 7">Cell membrane</location>
        <topology evidence="1 7">Multi-pass membrane protein</topology>
    </subcellularLocation>
</comment>
<evidence type="ECO:0000313" key="10">
    <source>
        <dbReference type="Proteomes" id="UP000176409"/>
    </source>
</evidence>
<keyword evidence="6 7" id="KW-0472">Membrane</keyword>
<keyword evidence="5 7" id="KW-1133">Transmembrane helix</keyword>
<dbReference type="InterPro" id="IPR032816">
    <property type="entry name" value="VTT_dom"/>
</dbReference>
<feature type="transmembrane region" description="Helical" evidence="7">
    <location>
        <begin position="56"/>
        <end position="78"/>
    </location>
</feature>
<evidence type="ECO:0000256" key="3">
    <source>
        <dbReference type="ARBA" id="ARBA00022475"/>
    </source>
</evidence>
<evidence type="ECO:0000256" key="6">
    <source>
        <dbReference type="ARBA" id="ARBA00023136"/>
    </source>
</evidence>
<evidence type="ECO:0000256" key="1">
    <source>
        <dbReference type="ARBA" id="ARBA00004651"/>
    </source>
</evidence>
<accession>A0A1F6B0N9</accession>
<evidence type="ECO:0000256" key="4">
    <source>
        <dbReference type="ARBA" id="ARBA00022692"/>
    </source>
</evidence>
<proteinExistence type="inferred from homology"/>
<feature type="transmembrane region" description="Helical" evidence="7">
    <location>
        <begin position="12"/>
        <end position="36"/>
    </location>
</feature>
<keyword evidence="3 7" id="KW-1003">Cell membrane</keyword>
<keyword evidence="4 7" id="KW-0812">Transmembrane</keyword>
<evidence type="ECO:0000256" key="2">
    <source>
        <dbReference type="ARBA" id="ARBA00010792"/>
    </source>
</evidence>
<dbReference type="Pfam" id="PF09335">
    <property type="entry name" value="VTT_dom"/>
    <property type="match status" value="1"/>
</dbReference>
<dbReference type="PANTHER" id="PTHR30353:SF0">
    <property type="entry name" value="TRANSMEMBRANE PROTEIN"/>
    <property type="match status" value="1"/>
</dbReference>
<dbReference type="PANTHER" id="PTHR30353">
    <property type="entry name" value="INNER MEMBRANE PROTEIN DEDA-RELATED"/>
    <property type="match status" value="1"/>
</dbReference>
<dbReference type="GO" id="GO:0005886">
    <property type="term" value="C:plasma membrane"/>
    <property type="evidence" value="ECO:0007669"/>
    <property type="project" value="UniProtKB-SubCell"/>
</dbReference>
<comment type="similarity">
    <text evidence="2 7">Belongs to the DedA family.</text>
</comment>
<dbReference type="EMBL" id="MFJZ01000026">
    <property type="protein sequence ID" value="OGG30312.1"/>
    <property type="molecule type" value="Genomic_DNA"/>
</dbReference>
<feature type="transmembrane region" description="Helical" evidence="7">
    <location>
        <begin position="144"/>
        <end position="163"/>
    </location>
</feature>
<name>A0A1F6B0N9_9BACT</name>
<dbReference type="AlphaFoldDB" id="A0A1F6B0N9"/>
<evidence type="ECO:0000256" key="7">
    <source>
        <dbReference type="RuleBase" id="RU367016"/>
    </source>
</evidence>
<protein>
    <recommendedName>
        <fullName evidence="8">VTT domain-containing protein</fullName>
    </recommendedName>
</protein>
<evidence type="ECO:0000313" key="9">
    <source>
        <dbReference type="EMBL" id="OGG30312.1"/>
    </source>
</evidence>
<dbReference type="InterPro" id="IPR032818">
    <property type="entry name" value="DedA-like"/>
</dbReference>